<dbReference type="InterPro" id="IPR036412">
    <property type="entry name" value="HAD-like_sf"/>
</dbReference>
<dbReference type="PROSITE" id="PS01228">
    <property type="entry name" value="COF_1"/>
    <property type="match status" value="1"/>
</dbReference>
<comment type="caution">
    <text evidence="1">The sequence shown here is derived from an EMBL/GenBank/DDBJ whole genome shotgun (WGS) entry which is preliminary data.</text>
</comment>
<sequence length="268" mass="31274">MIKLIAIDLDGTLLNDKKEVNPKDIDYLKNLIDKGIKVAVTTGRDFFSAKSFFPDDLKLTFVTLSGNAIFDYEGNEIYANYFDYETILKLSNFSDDNFLTHVNGYKSKYNVLMLNGNYSTEVKKYIERFYFPVKFVDKFEKNEKYFSCVFVGDVNYLYNLSKEIEKVENNLNFYLMPTNLPEYYMLEIVQGGISKFTALKRLMEKFNINNEEVMAFGDEENDMEMLSSVKYGYIMKNARKTLKNKLKETAFTNNEGGVIKTIKEWDLI</sequence>
<organism evidence="1 2">
    <name type="scientific">Peptoniphilus koenoeneniae</name>
    <dbReference type="NCBI Taxonomy" id="507751"/>
    <lineage>
        <taxon>Bacteria</taxon>
        <taxon>Bacillati</taxon>
        <taxon>Bacillota</taxon>
        <taxon>Tissierellia</taxon>
        <taxon>Tissierellales</taxon>
        <taxon>Peptoniphilaceae</taxon>
        <taxon>Peptoniphilus</taxon>
    </lineage>
</organism>
<evidence type="ECO:0000313" key="1">
    <source>
        <dbReference type="EMBL" id="MDQ0274224.1"/>
    </source>
</evidence>
<dbReference type="InterPro" id="IPR006379">
    <property type="entry name" value="HAD-SF_hydro_IIB"/>
</dbReference>
<dbReference type="Proteomes" id="UP001236559">
    <property type="component" value="Unassembled WGS sequence"/>
</dbReference>
<dbReference type="NCBIfam" id="TIGR00099">
    <property type="entry name" value="Cof-subfamily"/>
    <property type="match status" value="1"/>
</dbReference>
<dbReference type="Gene3D" id="3.40.50.1000">
    <property type="entry name" value="HAD superfamily/HAD-like"/>
    <property type="match status" value="1"/>
</dbReference>
<dbReference type="SFLD" id="SFLDS00003">
    <property type="entry name" value="Haloacid_Dehalogenase"/>
    <property type="match status" value="1"/>
</dbReference>
<reference evidence="1 2" key="1">
    <citation type="submission" date="2023-07" db="EMBL/GenBank/DDBJ databases">
        <title>Genomic Encyclopedia of Type Strains, Phase IV (KMG-IV): sequencing the most valuable type-strain genomes for metagenomic binning, comparative biology and taxonomic classification.</title>
        <authorList>
            <person name="Goeker M."/>
        </authorList>
    </citation>
    <scope>NUCLEOTIDE SEQUENCE [LARGE SCALE GENOMIC DNA]</scope>
    <source>
        <strain evidence="1 2">DSM 22616</strain>
    </source>
</reference>
<dbReference type="Gene3D" id="3.30.1240.10">
    <property type="match status" value="1"/>
</dbReference>
<dbReference type="SUPFAM" id="SSF56784">
    <property type="entry name" value="HAD-like"/>
    <property type="match status" value="1"/>
</dbReference>
<dbReference type="InterPro" id="IPR023214">
    <property type="entry name" value="HAD_sf"/>
</dbReference>
<dbReference type="NCBIfam" id="TIGR01484">
    <property type="entry name" value="HAD-SF-IIB"/>
    <property type="match status" value="1"/>
</dbReference>
<dbReference type="PANTHER" id="PTHR10000">
    <property type="entry name" value="PHOSPHOSERINE PHOSPHATASE"/>
    <property type="match status" value="1"/>
</dbReference>
<dbReference type="SFLD" id="SFLDG01140">
    <property type="entry name" value="C2.B:_Phosphomannomutase_and_P"/>
    <property type="match status" value="1"/>
</dbReference>
<name>A0ABU0ASI7_9FIRM</name>
<dbReference type="PANTHER" id="PTHR10000:SF53">
    <property type="entry name" value="5-AMINO-6-(5-PHOSPHO-D-RIBITYLAMINO)URACIL PHOSPHATASE YBJI-RELATED"/>
    <property type="match status" value="1"/>
</dbReference>
<proteinExistence type="predicted"/>
<dbReference type="InterPro" id="IPR000150">
    <property type="entry name" value="Cof"/>
</dbReference>
<keyword evidence="2" id="KW-1185">Reference proteome</keyword>
<dbReference type="Pfam" id="PF08282">
    <property type="entry name" value="Hydrolase_3"/>
    <property type="match status" value="1"/>
</dbReference>
<gene>
    <name evidence="1" type="ORF">J2S72_000220</name>
</gene>
<accession>A0ABU0ASI7</accession>
<dbReference type="RefSeq" id="WP_023056287.1">
    <property type="nucleotide sequence ID" value="NZ_JAUSTN010000001.1"/>
</dbReference>
<evidence type="ECO:0000313" key="2">
    <source>
        <dbReference type="Proteomes" id="UP001236559"/>
    </source>
</evidence>
<protein>
    <submittedName>
        <fullName evidence="1">Cof subfamily protein (Haloacid dehalogenase superfamily)</fullName>
    </submittedName>
</protein>
<dbReference type="EMBL" id="JAUSTN010000001">
    <property type="protein sequence ID" value="MDQ0274224.1"/>
    <property type="molecule type" value="Genomic_DNA"/>
</dbReference>